<reference evidence="1" key="1">
    <citation type="submission" date="2021-01" db="EMBL/GenBank/DDBJ databases">
        <authorList>
            <person name="Corre E."/>
            <person name="Pelletier E."/>
            <person name="Niang G."/>
            <person name="Scheremetjew M."/>
            <person name="Finn R."/>
            <person name="Kale V."/>
            <person name="Holt S."/>
            <person name="Cochrane G."/>
            <person name="Meng A."/>
            <person name="Brown T."/>
            <person name="Cohen L."/>
        </authorList>
    </citation>
    <scope>NUCLEOTIDE SEQUENCE</scope>
    <source>
        <strain evidence="1">PLY429</strain>
    </source>
</reference>
<organism evidence="1">
    <name type="scientific">Tetraselmis chuii</name>
    <dbReference type="NCBI Taxonomy" id="63592"/>
    <lineage>
        <taxon>Eukaryota</taxon>
        <taxon>Viridiplantae</taxon>
        <taxon>Chlorophyta</taxon>
        <taxon>core chlorophytes</taxon>
        <taxon>Chlorodendrophyceae</taxon>
        <taxon>Chlorodendrales</taxon>
        <taxon>Chlorodendraceae</taxon>
        <taxon>Tetraselmis</taxon>
    </lineage>
</organism>
<evidence type="ECO:0000313" key="1">
    <source>
        <dbReference type="EMBL" id="CAD9211884.1"/>
    </source>
</evidence>
<evidence type="ECO:0000313" key="3">
    <source>
        <dbReference type="EMBL" id="CAD9211887.1"/>
    </source>
</evidence>
<name>A0A6U1ISW4_9CHLO</name>
<evidence type="ECO:0000313" key="2">
    <source>
        <dbReference type="EMBL" id="CAD9211885.1"/>
    </source>
</evidence>
<gene>
    <name evidence="1" type="ORF">TCHU04912_LOCUS14123</name>
    <name evidence="2" type="ORF">TCHU04912_LOCUS14124</name>
    <name evidence="3" type="ORF">TCHU04912_LOCUS14126</name>
</gene>
<sequence>MVAVRAGINSEGIDYFFRFLECNGAHRLDMADWEALGTDVSAAYDKDNDWLRSITDVDVDIGMEWLVFGLIKKITDNAEVKLLDLFFGLERKGVACVGPATDFHSYTWQVRSRSTVLQENISLYKYVLAIIVGATRSPF</sequence>
<dbReference type="AlphaFoldDB" id="A0A6U1ISW4"/>
<dbReference type="EMBL" id="HBGG01027424">
    <property type="protein sequence ID" value="CAD9211885.1"/>
    <property type="molecule type" value="Transcribed_RNA"/>
</dbReference>
<proteinExistence type="predicted"/>
<protein>
    <submittedName>
        <fullName evidence="1">Uncharacterized protein</fullName>
    </submittedName>
</protein>
<accession>A0A6U1ISW4</accession>
<dbReference type="EMBL" id="HBGG01027423">
    <property type="protein sequence ID" value="CAD9211884.1"/>
    <property type="molecule type" value="Transcribed_RNA"/>
</dbReference>
<dbReference type="EMBL" id="HBGG01027426">
    <property type="protein sequence ID" value="CAD9211887.1"/>
    <property type="molecule type" value="Transcribed_RNA"/>
</dbReference>